<accession>A0A453NH19</accession>
<protein>
    <submittedName>
        <fullName evidence="1">Uncharacterized protein</fullName>
    </submittedName>
</protein>
<proteinExistence type="predicted"/>
<dbReference type="EnsemblPlants" id="AET6Gv20373300.7">
    <property type="protein sequence ID" value="AET6Gv20373300.7"/>
    <property type="gene ID" value="AET6Gv20373300"/>
</dbReference>
<reference evidence="2" key="1">
    <citation type="journal article" date="2014" name="Science">
        <title>Ancient hybridizations among the ancestral genomes of bread wheat.</title>
        <authorList>
            <consortium name="International Wheat Genome Sequencing Consortium,"/>
            <person name="Marcussen T."/>
            <person name="Sandve S.R."/>
            <person name="Heier L."/>
            <person name="Spannagl M."/>
            <person name="Pfeifer M."/>
            <person name="Jakobsen K.S."/>
            <person name="Wulff B.B."/>
            <person name="Steuernagel B."/>
            <person name="Mayer K.F."/>
            <person name="Olsen O.A."/>
        </authorList>
    </citation>
    <scope>NUCLEOTIDE SEQUENCE [LARGE SCALE GENOMIC DNA]</scope>
    <source>
        <strain evidence="2">cv. AL8/78</strain>
    </source>
</reference>
<keyword evidence="2" id="KW-1185">Reference proteome</keyword>
<dbReference type="AlphaFoldDB" id="A0A453NH19"/>
<sequence>MTNIRSTNLLQSHTLMSINNILNPVLSSSNYYIKTLGNRFRAMHSRFSKMISHETTVTKDKIIGKYFKIIFYYPGFRNEVLYSFIIFFKLKVHEAMWIHNKHAL</sequence>
<evidence type="ECO:0000313" key="2">
    <source>
        <dbReference type="Proteomes" id="UP000015105"/>
    </source>
</evidence>
<reference evidence="1" key="4">
    <citation type="submission" date="2019-03" db="UniProtKB">
        <authorList>
            <consortium name="EnsemblPlants"/>
        </authorList>
    </citation>
    <scope>IDENTIFICATION</scope>
</reference>
<dbReference type="Proteomes" id="UP000015105">
    <property type="component" value="Chromosome 6D"/>
</dbReference>
<reference evidence="2" key="2">
    <citation type="journal article" date="2017" name="Nat. Plants">
        <title>The Aegilops tauschii genome reveals multiple impacts of transposons.</title>
        <authorList>
            <person name="Zhao G."/>
            <person name="Zou C."/>
            <person name="Li K."/>
            <person name="Wang K."/>
            <person name="Li T."/>
            <person name="Gao L."/>
            <person name="Zhang X."/>
            <person name="Wang H."/>
            <person name="Yang Z."/>
            <person name="Liu X."/>
            <person name="Jiang W."/>
            <person name="Mao L."/>
            <person name="Kong X."/>
            <person name="Jiao Y."/>
            <person name="Jia J."/>
        </authorList>
    </citation>
    <scope>NUCLEOTIDE SEQUENCE [LARGE SCALE GENOMIC DNA]</scope>
    <source>
        <strain evidence="2">cv. AL8/78</strain>
    </source>
</reference>
<organism evidence="1 2">
    <name type="scientific">Aegilops tauschii subsp. strangulata</name>
    <name type="common">Goatgrass</name>
    <dbReference type="NCBI Taxonomy" id="200361"/>
    <lineage>
        <taxon>Eukaryota</taxon>
        <taxon>Viridiplantae</taxon>
        <taxon>Streptophyta</taxon>
        <taxon>Embryophyta</taxon>
        <taxon>Tracheophyta</taxon>
        <taxon>Spermatophyta</taxon>
        <taxon>Magnoliopsida</taxon>
        <taxon>Liliopsida</taxon>
        <taxon>Poales</taxon>
        <taxon>Poaceae</taxon>
        <taxon>BOP clade</taxon>
        <taxon>Pooideae</taxon>
        <taxon>Triticodae</taxon>
        <taxon>Triticeae</taxon>
        <taxon>Triticinae</taxon>
        <taxon>Aegilops</taxon>
    </lineage>
</organism>
<reference evidence="1" key="3">
    <citation type="journal article" date="2017" name="Nature">
        <title>Genome sequence of the progenitor of the wheat D genome Aegilops tauschii.</title>
        <authorList>
            <person name="Luo M.C."/>
            <person name="Gu Y.Q."/>
            <person name="Puiu D."/>
            <person name="Wang H."/>
            <person name="Twardziok S.O."/>
            <person name="Deal K.R."/>
            <person name="Huo N."/>
            <person name="Zhu T."/>
            <person name="Wang L."/>
            <person name="Wang Y."/>
            <person name="McGuire P.E."/>
            <person name="Liu S."/>
            <person name="Long H."/>
            <person name="Ramasamy R.K."/>
            <person name="Rodriguez J.C."/>
            <person name="Van S.L."/>
            <person name="Yuan L."/>
            <person name="Wang Z."/>
            <person name="Xia Z."/>
            <person name="Xiao L."/>
            <person name="Anderson O.D."/>
            <person name="Ouyang S."/>
            <person name="Liang Y."/>
            <person name="Zimin A.V."/>
            <person name="Pertea G."/>
            <person name="Qi P."/>
            <person name="Bennetzen J.L."/>
            <person name="Dai X."/>
            <person name="Dawson M.W."/>
            <person name="Muller H.G."/>
            <person name="Kugler K."/>
            <person name="Rivarola-Duarte L."/>
            <person name="Spannagl M."/>
            <person name="Mayer K.F.X."/>
            <person name="Lu F.H."/>
            <person name="Bevan M.W."/>
            <person name="Leroy P."/>
            <person name="Li P."/>
            <person name="You F.M."/>
            <person name="Sun Q."/>
            <person name="Liu Z."/>
            <person name="Lyons E."/>
            <person name="Wicker T."/>
            <person name="Salzberg S.L."/>
            <person name="Devos K.M."/>
            <person name="Dvorak J."/>
        </authorList>
    </citation>
    <scope>NUCLEOTIDE SEQUENCE [LARGE SCALE GENOMIC DNA]</scope>
    <source>
        <strain evidence="1">cv. AL8/78</strain>
    </source>
</reference>
<dbReference type="Gramene" id="AET6Gv20373300.7">
    <property type="protein sequence ID" value="AET6Gv20373300.7"/>
    <property type="gene ID" value="AET6Gv20373300"/>
</dbReference>
<evidence type="ECO:0000313" key="1">
    <source>
        <dbReference type="EnsemblPlants" id="AET6Gv20373300.7"/>
    </source>
</evidence>
<reference evidence="1" key="5">
    <citation type="journal article" date="2021" name="G3 (Bethesda)">
        <title>Aegilops tauschii genome assembly Aet v5.0 features greater sequence contiguity and improved annotation.</title>
        <authorList>
            <person name="Wang L."/>
            <person name="Zhu T."/>
            <person name="Rodriguez J.C."/>
            <person name="Deal K.R."/>
            <person name="Dubcovsky J."/>
            <person name="McGuire P.E."/>
            <person name="Lux T."/>
            <person name="Spannagl M."/>
            <person name="Mayer K.F.X."/>
            <person name="Baldrich P."/>
            <person name="Meyers B.C."/>
            <person name="Huo N."/>
            <person name="Gu Y.Q."/>
            <person name="Zhou H."/>
            <person name="Devos K.M."/>
            <person name="Bennetzen J.L."/>
            <person name="Unver T."/>
            <person name="Budak H."/>
            <person name="Gulick P.J."/>
            <person name="Galiba G."/>
            <person name="Kalapos B."/>
            <person name="Nelson D.R."/>
            <person name="Li P."/>
            <person name="You F.M."/>
            <person name="Luo M.C."/>
            <person name="Dvorak J."/>
        </authorList>
    </citation>
    <scope>NUCLEOTIDE SEQUENCE [LARGE SCALE GENOMIC DNA]</scope>
    <source>
        <strain evidence="1">cv. AL8/78</strain>
    </source>
</reference>
<name>A0A453NH19_AEGTS</name>